<dbReference type="InterPro" id="IPR019398">
    <property type="entry name" value="Pre-rRNA_process_TSR2"/>
</dbReference>
<evidence type="ECO:0000313" key="5">
    <source>
        <dbReference type="Proteomes" id="UP000236319"/>
    </source>
</evidence>
<protein>
    <submittedName>
        <fullName evidence="4">Pre-rRNA-processing TSR2, putative</fullName>
    </submittedName>
</protein>
<comment type="similarity">
    <text evidence="1">Belongs to the TSR2 family.</text>
</comment>
<dbReference type="Pfam" id="PF10273">
    <property type="entry name" value="WGG"/>
    <property type="match status" value="1"/>
</dbReference>
<proteinExistence type="inferred from homology"/>
<dbReference type="GO" id="GO:0006364">
    <property type="term" value="P:rRNA processing"/>
    <property type="evidence" value="ECO:0007669"/>
    <property type="project" value="UniProtKB-KW"/>
</dbReference>
<reference evidence="4 5" key="1">
    <citation type="journal article" date="2017" name="BMC Genomics">
        <title>Whole-genome assembly of Babesia ovata and comparative genomics between closely related pathogens.</title>
        <authorList>
            <person name="Yamagishi J."/>
            <person name="Asada M."/>
            <person name="Hakimi H."/>
            <person name="Tanaka T.Q."/>
            <person name="Sugimoto C."/>
            <person name="Kawazu S."/>
        </authorList>
    </citation>
    <scope>NUCLEOTIDE SEQUENCE [LARGE SCALE GENOMIC DNA]</scope>
    <source>
        <strain evidence="4 5">Miyake</strain>
    </source>
</reference>
<evidence type="ECO:0000256" key="1">
    <source>
        <dbReference type="ARBA" id="ARBA00006524"/>
    </source>
</evidence>
<accession>A0A2H6K8J5</accession>
<keyword evidence="5" id="KW-1185">Reference proteome</keyword>
<dbReference type="GeneID" id="39873083"/>
<dbReference type="OrthoDB" id="263560at2759"/>
<evidence type="ECO:0000256" key="2">
    <source>
        <dbReference type="ARBA" id="ARBA00022552"/>
    </source>
</evidence>
<gene>
    <name evidence="4" type="ORF">BOVATA_008060</name>
</gene>
<sequence length="176" mass="19572">MNDAVEAFRTVCRKVMNCWTALNLAVENGWGGDSSEQKREALISQLIDFCLSKKKLYTDEVEDLLFDKMQTLFNVDIEDQSEVEIARLLVQLHNTCSAGDLTFAVELNEKLTKCSTEHCKVKDEVVEASSGDSDDDMEGEDQGDEDGQDAGAAKGAGTKPRQRKTEELEDGWTKVL</sequence>
<evidence type="ECO:0000313" key="4">
    <source>
        <dbReference type="EMBL" id="GBE59313.1"/>
    </source>
</evidence>
<dbReference type="Proteomes" id="UP000236319">
    <property type="component" value="Unassembled WGS sequence"/>
</dbReference>
<dbReference type="VEuPathDB" id="PiroplasmaDB:BOVATA_008060"/>
<keyword evidence="2" id="KW-0698">rRNA processing</keyword>
<evidence type="ECO:0000256" key="3">
    <source>
        <dbReference type="SAM" id="MobiDB-lite"/>
    </source>
</evidence>
<comment type="caution">
    <text evidence="4">The sequence shown here is derived from an EMBL/GenBank/DDBJ whole genome shotgun (WGS) entry which is preliminary data.</text>
</comment>
<name>A0A2H6K8J5_9APIC</name>
<feature type="compositionally biased region" description="Acidic residues" evidence="3">
    <location>
        <begin position="132"/>
        <end position="148"/>
    </location>
</feature>
<dbReference type="RefSeq" id="XP_028865556.1">
    <property type="nucleotide sequence ID" value="XM_029009723.1"/>
</dbReference>
<organism evidence="4 5">
    <name type="scientific">Babesia ovata</name>
    <dbReference type="NCBI Taxonomy" id="189622"/>
    <lineage>
        <taxon>Eukaryota</taxon>
        <taxon>Sar</taxon>
        <taxon>Alveolata</taxon>
        <taxon>Apicomplexa</taxon>
        <taxon>Aconoidasida</taxon>
        <taxon>Piroplasmida</taxon>
        <taxon>Babesiidae</taxon>
        <taxon>Babesia</taxon>
    </lineage>
</organism>
<feature type="region of interest" description="Disordered" evidence="3">
    <location>
        <begin position="125"/>
        <end position="176"/>
    </location>
</feature>
<dbReference type="EMBL" id="BDSA01000001">
    <property type="protein sequence ID" value="GBE59313.1"/>
    <property type="molecule type" value="Genomic_DNA"/>
</dbReference>
<dbReference type="PANTHER" id="PTHR21250">
    <property type="entry name" value="PRE-RRNA-PROCESSING PROTEIN TSR2 HOMOLOG"/>
    <property type="match status" value="1"/>
</dbReference>
<dbReference type="AlphaFoldDB" id="A0A2H6K8J5"/>